<proteinExistence type="predicted"/>
<dbReference type="InterPro" id="IPR025506">
    <property type="entry name" value="Abi_alpha"/>
</dbReference>
<dbReference type="EMBL" id="JAENIG010000008">
    <property type="protein sequence ID" value="MBK1855749.1"/>
    <property type="molecule type" value="Genomic_DNA"/>
</dbReference>
<dbReference type="AlphaFoldDB" id="A0AAE2VEE9"/>
<evidence type="ECO:0000313" key="1">
    <source>
        <dbReference type="EMBL" id="MBK1855749.1"/>
    </source>
</evidence>
<protein>
    <submittedName>
        <fullName evidence="1">DUF4393 domain-containing protein</fullName>
    </submittedName>
</protein>
<keyword evidence="2" id="KW-1185">Reference proteome</keyword>
<evidence type="ECO:0000313" key="2">
    <source>
        <dbReference type="Proteomes" id="UP000634206"/>
    </source>
</evidence>
<reference evidence="1" key="1">
    <citation type="submission" date="2021-01" db="EMBL/GenBank/DDBJ databases">
        <title>Modified the classification status of verrucomicrobia.</title>
        <authorList>
            <person name="Feng X."/>
        </authorList>
    </citation>
    <scope>NUCLEOTIDE SEQUENCE</scope>
    <source>
        <strain evidence="1">5K15</strain>
    </source>
</reference>
<dbReference type="Proteomes" id="UP000634206">
    <property type="component" value="Unassembled WGS sequence"/>
</dbReference>
<accession>A0AAE2VEE9</accession>
<name>A0AAE2VEE9_9BACT</name>
<organism evidence="1 2">
    <name type="scientific">Oceaniferula flava</name>
    <dbReference type="NCBI Taxonomy" id="2800421"/>
    <lineage>
        <taxon>Bacteria</taxon>
        <taxon>Pseudomonadati</taxon>
        <taxon>Verrucomicrobiota</taxon>
        <taxon>Verrucomicrobiia</taxon>
        <taxon>Verrucomicrobiales</taxon>
        <taxon>Verrucomicrobiaceae</taxon>
        <taxon>Oceaniferula</taxon>
    </lineage>
</organism>
<sequence>MESEIIEIAKATQEVAKVGNTAIEAAVKLGTFLAEATNEPRHLMVNIVTERLKYICYQQQQSLLNKLNAQVSRRGIQGNIRIVSPKLAIPIIEYATLEENDQLQSIWAELLATAMDPNHLGEIRSAFIDIIRQLEVIDANILSESYSEYSNISRERVHGQAPSASWVSPTEYEIDLTTLHSHGNTRSLEFEASIDNLMRLRCITPYSSNSPHYTVIAGELGTRDYPDPSRYESVCLTSLGVAFIQSCLTKHSEKNCAQPLNS</sequence>
<gene>
    <name evidence="1" type="ORF">JIN83_12310</name>
</gene>
<dbReference type="RefSeq" id="WP_309490362.1">
    <property type="nucleotide sequence ID" value="NZ_JAENIG010000008.1"/>
</dbReference>
<dbReference type="Pfam" id="PF14337">
    <property type="entry name" value="Abi_alpha"/>
    <property type="match status" value="1"/>
</dbReference>
<comment type="caution">
    <text evidence="1">The sequence shown here is derived from an EMBL/GenBank/DDBJ whole genome shotgun (WGS) entry which is preliminary data.</text>
</comment>